<dbReference type="Proteomes" id="UP000000467">
    <property type="component" value="Chromosome"/>
</dbReference>
<dbReference type="STRING" id="1089553.Tph_c01990"/>
<keyword evidence="1" id="KW-0378">Hydrolase</keyword>
<dbReference type="GO" id="GO:0016787">
    <property type="term" value="F:hydrolase activity"/>
    <property type="evidence" value="ECO:0007669"/>
    <property type="project" value="UniProtKB-KW"/>
</dbReference>
<evidence type="ECO:0000313" key="2">
    <source>
        <dbReference type="Proteomes" id="UP000000467"/>
    </source>
</evidence>
<dbReference type="HOGENOM" id="CLU_707739_0_0_9"/>
<dbReference type="EMBL" id="CP003732">
    <property type="protein sequence ID" value="AFV10446.1"/>
    <property type="molecule type" value="Genomic_DNA"/>
</dbReference>
<accession>K4LC02</accession>
<protein>
    <submittedName>
        <fullName evidence="1">SGNH hydrolase-like protein</fullName>
    </submittedName>
</protein>
<dbReference type="KEGG" id="tpz:Tph_c01990"/>
<name>K4LC02_THEPS</name>
<reference evidence="1 2" key="1">
    <citation type="journal article" date="2012" name="BMC Genomics">
        <title>Genome-guided analysis of physiological and morphological traits of the fermentative acetate oxidizer Thermacetogenium phaeum.</title>
        <authorList>
            <person name="Oehler D."/>
            <person name="Poehlein A."/>
            <person name="Leimbach A."/>
            <person name="Muller N."/>
            <person name="Daniel R."/>
            <person name="Gottschalk G."/>
            <person name="Schink B."/>
        </authorList>
    </citation>
    <scope>NUCLEOTIDE SEQUENCE [LARGE SCALE GENOMIC DNA]</scope>
    <source>
        <strain evidence="2">ATCC BAA-254 / DSM 26808 / PB</strain>
    </source>
</reference>
<keyword evidence="2" id="KW-1185">Reference proteome</keyword>
<evidence type="ECO:0000313" key="1">
    <source>
        <dbReference type="EMBL" id="AFV10446.1"/>
    </source>
</evidence>
<dbReference type="Gene3D" id="3.40.50.1110">
    <property type="entry name" value="SGNH hydrolase"/>
    <property type="match status" value="2"/>
</dbReference>
<gene>
    <name evidence="1" type="ordered locus">Tph_c01990</name>
</gene>
<dbReference type="SUPFAM" id="SSF52266">
    <property type="entry name" value="SGNH hydrolase"/>
    <property type="match status" value="2"/>
</dbReference>
<dbReference type="AlphaFoldDB" id="K4LC02"/>
<organism evidence="1 2">
    <name type="scientific">Thermacetogenium phaeum (strain ATCC BAA-254 / DSM 26808 / PB)</name>
    <dbReference type="NCBI Taxonomy" id="1089553"/>
    <lineage>
        <taxon>Bacteria</taxon>
        <taxon>Bacillati</taxon>
        <taxon>Bacillota</taxon>
        <taxon>Clostridia</taxon>
        <taxon>Thermoanaerobacterales</taxon>
        <taxon>Thermoanaerobacteraceae</taxon>
        <taxon>Thermacetogenium</taxon>
    </lineage>
</organism>
<sequence length="389" mass="44082">MPDLEKMRRFLQPRSLKRVFAITLALLLLAEIATPSLLAEYYRRRSRSYVFHERLPRSFERIHLDLPSAIDYIRQNEGRYDVNVLFLGDSVAYGAGAGERESIPAYLEKELAARLPGRKVRVWNLAVPGSEPGDLYCLLRRVEGLRPDLVVADFNMIFYGKASIEDPIAFDWLYLDEGLPEDAAKAVDRIYPRRGKERIGEFFARHWQLYGKREVINAVLFGSHPRKKLEELVRGCLSSIAPAVLRSATTDEAAGAEKPFEDAEARRRQRERVAFMYSPAPVDPATNEAYLFTKEILEHLNRSGQRALVFMTDQNVEILGDLITCAAYEHNVRVVDGLLRRGPVPYISFYGKIPSWMFTDHVHLNAAGNRHVAGILAEHLAPMLGGGES</sequence>
<dbReference type="InterPro" id="IPR036514">
    <property type="entry name" value="SGNH_hydro_sf"/>
</dbReference>
<proteinExistence type="predicted"/>
<dbReference type="eggNOG" id="ENOG50330P7">
    <property type="taxonomic scope" value="Bacteria"/>
</dbReference>
<dbReference type="RefSeq" id="WP_015049365.1">
    <property type="nucleotide sequence ID" value="NC_018870.1"/>
</dbReference>